<accession>A0A853EJ85</accession>
<dbReference type="Gene3D" id="1.10.357.10">
    <property type="entry name" value="Tetracycline Repressor, domain 2"/>
    <property type="match status" value="1"/>
</dbReference>
<evidence type="ECO:0000259" key="1">
    <source>
        <dbReference type="Pfam" id="PF17940"/>
    </source>
</evidence>
<gene>
    <name evidence="2" type="ORF">HZZ05_07310</name>
</gene>
<dbReference type="SUPFAM" id="SSF46689">
    <property type="entry name" value="Homeodomain-like"/>
    <property type="match status" value="1"/>
</dbReference>
<name>A0A853EJ85_9ACTO</name>
<organism evidence="2 3">
    <name type="scientific">Actinomyces bowdenii</name>
    <dbReference type="NCBI Taxonomy" id="131109"/>
    <lineage>
        <taxon>Bacteria</taxon>
        <taxon>Bacillati</taxon>
        <taxon>Actinomycetota</taxon>
        <taxon>Actinomycetes</taxon>
        <taxon>Actinomycetales</taxon>
        <taxon>Actinomycetaceae</taxon>
        <taxon>Actinomyces</taxon>
    </lineage>
</organism>
<proteinExistence type="predicted"/>
<dbReference type="InterPro" id="IPR009057">
    <property type="entry name" value="Homeodomain-like_sf"/>
</dbReference>
<feature type="domain" description="Tetracyclin repressor-like C-terminal group 31" evidence="1">
    <location>
        <begin position="75"/>
        <end position="181"/>
    </location>
</feature>
<evidence type="ECO:0000313" key="2">
    <source>
        <dbReference type="EMBL" id="NYS69329.1"/>
    </source>
</evidence>
<dbReference type="AlphaFoldDB" id="A0A853EJ85"/>
<sequence length="204" mass="21909">MGRRELIADAGIRLIACGGTHRLTHRHVDAEAGLAAGSTSYYARTRRDLIALVANRLSELSRVDAVRVRIPRRLDLDEAADLIEELMIRMAGRRDAQAARFALLFEVRNDEELRALLTANAPVRADFGQIASEFLSAVGAPDPGRAEELVALLDALLMYRAVEAAPLDIRAVVTAYLVGMTAQGVKAQDGRDPGGSAHSGARGA</sequence>
<evidence type="ECO:0000313" key="3">
    <source>
        <dbReference type="Proteomes" id="UP000572528"/>
    </source>
</evidence>
<protein>
    <submittedName>
        <fullName evidence="2">TetR family transcriptional regulator</fullName>
    </submittedName>
</protein>
<dbReference type="RefSeq" id="WP_179900613.1">
    <property type="nucleotide sequence ID" value="NZ_JACBXV010000087.1"/>
</dbReference>
<dbReference type="EMBL" id="JACBXV010000087">
    <property type="protein sequence ID" value="NYS69329.1"/>
    <property type="molecule type" value="Genomic_DNA"/>
</dbReference>
<comment type="caution">
    <text evidence="2">The sequence shown here is derived from an EMBL/GenBank/DDBJ whole genome shotgun (WGS) entry which is preliminary data.</text>
</comment>
<reference evidence="2 3" key="1">
    <citation type="submission" date="2020-07" db="EMBL/GenBank/DDBJ databases">
        <title>MOT database genomes.</title>
        <authorList>
            <person name="Joseph S."/>
            <person name="Aduse-Opoku J."/>
            <person name="Hashim A."/>
            <person name="Wade W."/>
            <person name="Curtis M."/>
        </authorList>
    </citation>
    <scope>NUCLEOTIDE SEQUENCE [LARGE SCALE GENOMIC DNA]</scope>
    <source>
        <strain evidence="2 3">WMus004</strain>
    </source>
</reference>
<dbReference type="Pfam" id="PF17940">
    <property type="entry name" value="TetR_C_31"/>
    <property type="match status" value="1"/>
</dbReference>
<dbReference type="Proteomes" id="UP000572528">
    <property type="component" value="Unassembled WGS sequence"/>
</dbReference>
<dbReference type="InterPro" id="IPR041583">
    <property type="entry name" value="TetR_C_31"/>
</dbReference>